<proteinExistence type="predicted"/>
<evidence type="ECO:0000313" key="1">
    <source>
        <dbReference type="EMBL" id="BCK79496.1"/>
    </source>
</evidence>
<protein>
    <submittedName>
        <fullName evidence="1">Uncharacterized protein</fullName>
    </submittedName>
</protein>
<keyword evidence="1" id="KW-0614">Plasmid</keyword>
<accession>A0A810Q0T3</accession>
<gene>
    <name evidence="1" type="ORF">MM35RIKEN_16880</name>
</gene>
<dbReference type="AlphaFoldDB" id="A0A810Q0T3"/>
<reference evidence="1" key="1">
    <citation type="submission" date="2020-09" db="EMBL/GenBank/DDBJ databases">
        <title>New species isolated from human feces.</title>
        <authorList>
            <person name="Kitahara M."/>
            <person name="Shigeno Y."/>
            <person name="Shime M."/>
            <person name="Matsumoto Y."/>
            <person name="Nakamura S."/>
            <person name="Motooka D."/>
            <person name="Fukuoka S."/>
            <person name="Nishikawa H."/>
            <person name="Benno Y."/>
        </authorList>
    </citation>
    <scope>NUCLEOTIDE SEQUENCE</scope>
    <source>
        <strain evidence="1">MM35</strain>
        <plasmid evidence="1">pMM35_01</plasmid>
    </source>
</reference>
<dbReference type="Proteomes" id="UP000681343">
    <property type="component" value="Plasmid pMM35_01"/>
</dbReference>
<organism evidence="1 2">
    <name type="scientific">Vescimonas fastidiosa</name>
    <dbReference type="NCBI Taxonomy" id="2714353"/>
    <lineage>
        <taxon>Bacteria</taxon>
        <taxon>Bacillati</taxon>
        <taxon>Bacillota</taxon>
        <taxon>Clostridia</taxon>
        <taxon>Eubacteriales</taxon>
        <taxon>Oscillospiraceae</taxon>
        <taxon>Vescimonas</taxon>
    </lineage>
</organism>
<evidence type="ECO:0000313" key="2">
    <source>
        <dbReference type="Proteomes" id="UP000681343"/>
    </source>
</evidence>
<keyword evidence="2" id="KW-1185">Reference proteome</keyword>
<sequence>MYERLIACGYTEQMAQDICILYADDPRGLLAYVEIAESLYRDCNHV</sequence>
<dbReference type="KEGG" id="vfa:MM35RIKEN_16880"/>
<name>A0A810Q0T3_9FIRM</name>
<dbReference type="EMBL" id="AP023416">
    <property type="protein sequence ID" value="BCK79496.1"/>
    <property type="molecule type" value="Genomic_DNA"/>
</dbReference>
<geneLocation type="plasmid" evidence="1 2">
    <name>pMM35_01</name>
</geneLocation>